<gene>
    <name evidence="3" type="ORF">ACFQZ6_19055</name>
</gene>
<sequence length="496" mass="49831">MRARVIGKARRERVAVAVALVGALTGGGGVAVADDEPAVVPGRIGYADGALRLGADESVARDGGASAPVLRLPGAAPGWDTTGVPAGLVDQETVRWSLTGLDGPGDLRVYADDGTGALLFDSADGLPDGYELPVGEAGATRWEFTAEGTYQAVFGVEAMTVDGRELSTGGVYSVLVGEEETAEAAVEAVPEAPSLRAAAPSPTASASRSAVPLSAPAAVRAEAPVVSTPKVIDEGHVDIAARVVDRRMQIHVKDGTVSGKTTWREPSSVVLHVRPAARNTLPDSDDFAFLGDPGDPVWLLDQVQQDGLLWPGWSTDNIDAGVTKGGVTFSLTDVKGPGTVALYTYDAMSGATVLFNSGDGVPDGFDVPANTHAHGGWAFTAEGTYRLTVRMSGKLADGTAVSDTETLTFVVGDEDPGAVEPGGGSGGASSAPGSVASGDGGSPAAAPADGSMASTGAGDAPLVGGVAAALAALGAVFVTVARRRRGRGRTAGRSPA</sequence>
<reference evidence="4" key="1">
    <citation type="journal article" date="2019" name="Int. J. Syst. Evol. Microbiol.">
        <title>The Global Catalogue of Microorganisms (GCM) 10K type strain sequencing project: providing services to taxonomists for standard genome sequencing and annotation.</title>
        <authorList>
            <consortium name="The Broad Institute Genomics Platform"/>
            <consortium name="The Broad Institute Genome Sequencing Center for Infectious Disease"/>
            <person name="Wu L."/>
            <person name="Ma J."/>
        </authorList>
    </citation>
    <scope>NUCLEOTIDE SEQUENCE [LARGE SCALE GENOMIC DNA]</scope>
    <source>
        <strain evidence="4">CGMCC 4.7400</strain>
    </source>
</reference>
<evidence type="ECO:0000256" key="1">
    <source>
        <dbReference type="SAM" id="MobiDB-lite"/>
    </source>
</evidence>
<feature type="region of interest" description="Disordered" evidence="1">
    <location>
        <begin position="412"/>
        <end position="458"/>
    </location>
</feature>
<evidence type="ECO:0000313" key="4">
    <source>
        <dbReference type="Proteomes" id="UP001597023"/>
    </source>
</evidence>
<dbReference type="EMBL" id="JBHTEB010000001">
    <property type="protein sequence ID" value="MFD0316276.1"/>
    <property type="molecule type" value="Genomic_DNA"/>
</dbReference>
<keyword evidence="2" id="KW-1133">Transmembrane helix</keyword>
<accession>A0ABW2WAW7</accession>
<organism evidence="3 4">
    <name type="scientific">Streptomyces flavalbus</name>
    <dbReference type="NCBI Taxonomy" id="2665155"/>
    <lineage>
        <taxon>Bacteria</taxon>
        <taxon>Bacillati</taxon>
        <taxon>Actinomycetota</taxon>
        <taxon>Actinomycetes</taxon>
        <taxon>Kitasatosporales</taxon>
        <taxon>Streptomycetaceae</taxon>
        <taxon>Streptomyces</taxon>
    </lineage>
</organism>
<protein>
    <submittedName>
        <fullName evidence="3">Choice-of-anchor M domain-containing protein</fullName>
    </submittedName>
</protein>
<dbReference type="Proteomes" id="UP001597023">
    <property type="component" value="Unassembled WGS sequence"/>
</dbReference>
<keyword evidence="2" id="KW-0812">Transmembrane</keyword>
<proteinExistence type="predicted"/>
<dbReference type="NCBIfam" id="TIGR03769">
    <property type="entry name" value="P_ac_wall_RPT"/>
    <property type="match status" value="1"/>
</dbReference>
<dbReference type="NCBIfam" id="NF038134">
    <property type="entry name" value="choice_anch_M"/>
    <property type="match status" value="1"/>
</dbReference>
<keyword evidence="4" id="KW-1185">Reference proteome</keyword>
<evidence type="ECO:0000256" key="2">
    <source>
        <dbReference type="SAM" id="Phobius"/>
    </source>
</evidence>
<feature type="transmembrane region" description="Helical" evidence="2">
    <location>
        <begin position="462"/>
        <end position="481"/>
    </location>
</feature>
<feature type="compositionally biased region" description="Low complexity" evidence="1">
    <location>
        <begin position="428"/>
        <end position="458"/>
    </location>
</feature>
<keyword evidence="2" id="KW-0472">Membrane</keyword>
<name>A0ABW2WAW7_9ACTN</name>
<comment type="caution">
    <text evidence="3">The sequence shown here is derived from an EMBL/GenBank/DDBJ whole genome shotgun (WGS) entry which is preliminary data.</text>
</comment>
<dbReference type="RefSeq" id="WP_381610742.1">
    <property type="nucleotide sequence ID" value="NZ_JBHTEB010000001.1"/>
</dbReference>
<evidence type="ECO:0000313" key="3">
    <source>
        <dbReference type="EMBL" id="MFD0316276.1"/>
    </source>
</evidence>
<dbReference type="InterPro" id="IPR022435">
    <property type="entry name" value="Surface-anchored_actinobac"/>
</dbReference>